<evidence type="ECO:0000256" key="1">
    <source>
        <dbReference type="ARBA" id="ARBA00004123"/>
    </source>
</evidence>
<keyword evidence="3" id="KW-0238">DNA-binding</keyword>
<dbReference type="CDD" id="cd00067">
    <property type="entry name" value="GAL4"/>
    <property type="match status" value="1"/>
</dbReference>
<dbReference type="InterPro" id="IPR050613">
    <property type="entry name" value="Sec_Metabolite_Reg"/>
</dbReference>
<evidence type="ECO:0000256" key="2">
    <source>
        <dbReference type="ARBA" id="ARBA00023015"/>
    </source>
</evidence>
<name>A0ABR0JBT6_9EURO</name>
<evidence type="ECO:0000256" key="6">
    <source>
        <dbReference type="SAM" id="MobiDB-lite"/>
    </source>
</evidence>
<dbReference type="EMBL" id="JAVRRF010000010">
    <property type="protein sequence ID" value="KAK5060618.1"/>
    <property type="molecule type" value="Genomic_DNA"/>
</dbReference>
<dbReference type="PROSITE" id="PS50048">
    <property type="entry name" value="ZN2_CY6_FUNGAL_2"/>
    <property type="match status" value="1"/>
</dbReference>
<feature type="compositionally biased region" description="Polar residues" evidence="6">
    <location>
        <begin position="177"/>
        <end position="192"/>
    </location>
</feature>
<dbReference type="InterPro" id="IPR001138">
    <property type="entry name" value="Zn2Cys6_DnaBD"/>
</dbReference>
<accession>A0ABR0JBT6</accession>
<dbReference type="CDD" id="cd12148">
    <property type="entry name" value="fungal_TF_MHR"/>
    <property type="match status" value="1"/>
</dbReference>
<evidence type="ECO:0000256" key="4">
    <source>
        <dbReference type="ARBA" id="ARBA00023163"/>
    </source>
</evidence>
<comment type="caution">
    <text evidence="8">The sequence shown here is derived from an EMBL/GenBank/DDBJ whole genome shotgun (WGS) entry which is preliminary data.</text>
</comment>
<evidence type="ECO:0000256" key="5">
    <source>
        <dbReference type="ARBA" id="ARBA00023242"/>
    </source>
</evidence>
<reference evidence="8 9" key="1">
    <citation type="submission" date="2023-08" db="EMBL/GenBank/DDBJ databases">
        <title>Black Yeasts Isolated from many extreme environments.</title>
        <authorList>
            <person name="Coleine C."/>
            <person name="Stajich J.E."/>
            <person name="Selbmann L."/>
        </authorList>
    </citation>
    <scope>NUCLEOTIDE SEQUENCE [LARGE SCALE GENOMIC DNA]</scope>
    <source>
        <strain evidence="8 9">CCFEE 6328</strain>
    </source>
</reference>
<sequence>MIDNKLYAGLEVGWPGSIAEVAVDMDDLEVSECCTVWASSGVAVSHQPRIIGEGFRPGRLKSLQGSPYRTNLIVLDSGFVQYENFLSPKVAPDILIPSQLSLSKSTITDSESPMTKGRQRETCTECSLRRQKCDRQRPCGRCVKRGIPDKCQLHWSGQYDPALHRVYPSTRPRSKQHSSISDTPGRQSTIQGDSDAESTLLEGLHAHAAHFEAQQLRWAHEPRLQYGFKPHEPPQIRRDAAASRNVLHPWLPPGFFGFNSTAEAQAAFLQMLLPSVDHIWSLVNYHELALLWYHGCYHGPTLRWELQSVLAGQEQDETLIIKDLDLQWLALLFAIMAGSITCAPKRTLERWGFSRQEVVKLSMQWYKASISCLNQAEYTSNHSIYSVHAIATLTMSAHPLGQSAELSVLLGAALKIAQSLGLDRLDHNPTLEKITSTSSEEQRHKLLQQEIGRRLWSQLCVQDWMSLPFHDSNNINPLHFTTTKPSSRDHLTMNPIPPTFPTYISYGNYLFEIAKLMVSHHDAMLGATTQFTRYEHVLEYDARMRTLATQGMPRYFHVVEPIDPSWPEWVPWARRSLTICFAHKIIMIHRAFIRQSFINPAYSITRMTCLAAAKTILNEAKQTKDLDGPIIWIDKAFCVAAAVILCLDIFHRPESDAEFNSHKALVTDCIDLLRTFDTSIVAVRGSSLLSALIAERDRLRSNLTWPPETIKTSDIFKSLMTGTNSPTGAAIQDEQHRLPDLFPPQVGFCNRFLLEDLLSFNRAT</sequence>
<evidence type="ECO:0000259" key="7">
    <source>
        <dbReference type="PROSITE" id="PS50048"/>
    </source>
</evidence>
<organism evidence="8 9">
    <name type="scientific">Exophiala sideris</name>
    <dbReference type="NCBI Taxonomy" id="1016849"/>
    <lineage>
        <taxon>Eukaryota</taxon>
        <taxon>Fungi</taxon>
        <taxon>Dikarya</taxon>
        <taxon>Ascomycota</taxon>
        <taxon>Pezizomycotina</taxon>
        <taxon>Eurotiomycetes</taxon>
        <taxon>Chaetothyriomycetidae</taxon>
        <taxon>Chaetothyriales</taxon>
        <taxon>Herpotrichiellaceae</taxon>
        <taxon>Exophiala</taxon>
    </lineage>
</organism>
<comment type="subcellular location">
    <subcellularLocation>
        <location evidence="1">Nucleus</location>
    </subcellularLocation>
</comment>
<gene>
    <name evidence="8" type="ORF">LTR69_005217</name>
</gene>
<dbReference type="Proteomes" id="UP001345691">
    <property type="component" value="Unassembled WGS sequence"/>
</dbReference>
<feature type="domain" description="Zn(2)-C6 fungal-type" evidence="7">
    <location>
        <begin position="122"/>
        <end position="153"/>
    </location>
</feature>
<evidence type="ECO:0000313" key="8">
    <source>
        <dbReference type="EMBL" id="KAK5060618.1"/>
    </source>
</evidence>
<dbReference type="SMART" id="SM00066">
    <property type="entry name" value="GAL4"/>
    <property type="match status" value="1"/>
</dbReference>
<keyword evidence="5" id="KW-0539">Nucleus</keyword>
<proteinExistence type="predicted"/>
<dbReference type="Pfam" id="PF00172">
    <property type="entry name" value="Zn_clus"/>
    <property type="match status" value="1"/>
</dbReference>
<feature type="region of interest" description="Disordered" evidence="6">
    <location>
        <begin position="164"/>
        <end position="194"/>
    </location>
</feature>
<keyword evidence="9" id="KW-1185">Reference proteome</keyword>
<dbReference type="PANTHER" id="PTHR31001:SF76">
    <property type="entry name" value="ZN(2)-C6 FUNGAL-TYPE DOMAIN-CONTAINING PROTEIN"/>
    <property type="match status" value="1"/>
</dbReference>
<dbReference type="PROSITE" id="PS00463">
    <property type="entry name" value="ZN2_CY6_FUNGAL_1"/>
    <property type="match status" value="1"/>
</dbReference>
<evidence type="ECO:0000256" key="3">
    <source>
        <dbReference type="ARBA" id="ARBA00023125"/>
    </source>
</evidence>
<dbReference type="InterPro" id="IPR036864">
    <property type="entry name" value="Zn2-C6_fun-type_DNA-bd_sf"/>
</dbReference>
<dbReference type="PANTHER" id="PTHR31001">
    <property type="entry name" value="UNCHARACTERIZED TRANSCRIPTIONAL REGULATORY PROTEIN"/>
    <property type="match status" value="1"/>
</dbReference>
<evidence type="ECO:0000313" key="9">
    <source>
        <dbReference type="Proteomes" id="UP001345691"/>
    </source>
</evidence>
<keyword evidence="4" id="KW-0804">Transcription</keyword>
<dbReference type="SUPFAM" id="SSF57701">
    <property type="entry name" value="Zn2/Cys6 DNA-binding domain"/>
    <property type="match status" value="1"/>
</dbReference>
<protein>
    <recommendedName>
        <fullName evidence="7">Zn(2)-C6 fungal-type domain-containing protein</fullName>
    </recommendedName>
</protein>
<dbReference type="Gene3D" id="4.10.240.10">
    <property type="entry name" value="Zn(2)-C6 fungal-type DNA-binding domain"/>
    <property type="match status" value="1"/>
</dbReference>
<keyword evidence="2" id="KW-0805">Transcription regulation</keyword>